<dbReference type="EMBL" id="GL871005">
    <property type="protein sequence ID" value="EGC37213.1"/>
    <property type="molecule type" value="Genomic_DNA"/>
</dbReference>
<dbReference type="OrthoDB" id="277398at2759"/>
<reference evidence="3" key="1">
    <citation type="journal article" date="2011" name="Genome Biol.">
        <title>Comparative genomics of the social amoebae Dictyostelium discoideum and Dictyostelium purpureum.</title>
        <authorList>
            <consortium name="US DOE Joint Genome Institute (JGI-PGF)"/>
            <person name="Sucgang R."/>
            <person name="Kuo A."/>
            <person name="Tian X."/>
            <person name="Salerno W."/>
            <person name="Parikh A."/>
            <person name="Feasley C.L."/>
            <person name="Dalin E."/>
            <person name="Tu H."/>
            <person name="Huang E."/>
            <person name="Barry K."/>
            <person name="Lindquist E."/>
            <person name="Shapiro H."/>
            <person name="Bruce D."/>
            <person name="Schmutz J."/>
            <person name="Salamov A."/>
            <person name="Fey P."/>
            <person name="Gaudet P."/>
            <person name="Anjard C."/>
            <person name="Babu M.M."/>
            <person name="Basu S."/>
            <person name="Bushmanova Y."/>
            <person name="van der Wel H."/>
            <person name="Katoh-Kurasawa M."/>
            <person name="Dinh C."/>
            <person name="Coutinho P.M."/>
            <person name="Saito T."/>
            <person name="Elias M."/>
            <person name="Schaap P."/>
            <person name="Kay R.R."/>
            <person name="Henrissat B."/>
            <person name="Eichinger L."/>
            <person name="Rivero F."/>
            <person name="Putnam N.H."/>
            <person name="West C.M."/>
            <person name="Loomis W.F."/>
            <person name="Chisholm R.L."/>
            <person name="Shaulsky G."/>
            <person name="Strassmann J.E."/>
            <person name="Queller D.C."/>
            <person name="Kuspa A."/>
            <person name="Grigoriev I.V."/>
        </authorList>
    </citation>
    <scope>NUCLEOTIDE SEQUENCE [LARGE SCALE GENOMIC DNA]</scope>
    <source>
        <strain evidence="3">QSDP1</strain>
    </source>
</reference>
<dbReference type="GeneID" id="10503677"/>
<protein>
    <submittedName>
        <fullName evidence="2">Uncharacterized protein</fullName>
    </submittedName>
</protein>
<dbReference type="KEGG" id="dpp:DICPUDRAFT_150241"/>
<dbReference type="InParanoid" id="F0ZFT9"/>
<evidence type="ECO:0000313" key="3">
    <source>
        <dbReference type="Proteomes" id="UP000001064"/>
    </source>
</evidence>
<name>F0ZFT9_DICPU</name>
<sequence>MNLDNSSNNNNNKDGVCSFSSSSSNNQSTINEDLSKKKCVPCEGDIPPLDEKSKKTYLEKVHKGNY</sequence>
<feature type="region of interest" description="Disordered" evidence="1">
    <location>
        <begin position="1"/>
        <end position="33"/>
    </location>
</feature>
<feature type="compositionally biased region" description="Low complexity" evidence="1">
    <location>
        <begin position="1"/>
        <end position="28"/>
    </location>
</feature>
<gene>
    <name evidence="2" type="ORF">DICPUDRAFT_150241</name>
</gene>
<proteinExistence type="predicted"/>
<accession>F0ZFT9</accession>
<dbReference type="AlphaFoldDB" id="F0ZFT9"/>
<dbReference type="Proteomes" id="UP000001064">
    <property type="component" value="Unassembled WGS sequence"/>
</dbReference>
<evidence type="ECO:0000313" key="2">
    <source>
        <dbReference type="EMBL" id="EGC37213.1"/>
    </source>
</evidence>
<keyword evidence="3" id="KW-1185">Reference proteome</keyword>
<dbReference type="VEuPathDB" id="AmoebaDB:DICPUDRAFT_150241"/>
<dbReference type="RefSeq" id="XP_003286264.1">
    <property type="nucleotide sequence ID" value="XM_003286216.1"/>
</dbReference>
<evidence type="ECO:0000256" key="1">
    <source>
        <dbReference type="SAM" id="MobiDB-lite"/>
    </source>
</evidence>
<organism evidence="2 3">
    <name type="scientific">Dictyostelium purpureum</name>
    <name type="common">Slime mold</name>
    <dbReference type="NCBI Taxonomy" id="5786"/>
    <lineage>
        <taxon>Eukaryota</taxon>
        <taxon>Amoebozoa</taxon>
        <taxon>Evosea</taxon>
        <taxon>Eumycetozoa</taxon>
        <taxon>Dictyostelia</taxon>
        <taxon>Dictyosteliales</taxon>
        <taxon>Dictyosteliaceae</taxon>
        <taxon>Dictyostelium</taxon>
    </lineage>
</organism>